<evidence type="ECO:0000256" key="4">
    <source>
        <dbReference type="PIRSR" id="PIRSR000103-1"/>
    </source>
</evidence>
<dbReference type="PROSITE" id="PS00895">
    <property type="entry name" value="3_HYDROXYISOBUT_DH"/>
    <property type="match status" value="1"/>
</dbReference>
<dbReference type="GO" id="GO:0051287">
    <property type="term" value="F:NAD binding"/>
    <property type="evidence" value="ECO:0007669"/>
    <property type="project" value="InterPro"/>
</dbReference>
<comment type="caution">
    <text evidence="7">The sequence shown here is derived from an EMBL/GenBank/DDBJ whole genome shotgun (WGS) entry which is preliminary data.</text>
</comment>
<feature type="domain" description="3-hydroxyisobutyrate dehydrogenase-like NAD-binding" evidence="6">
    <location>
        <begin position="161"/>
        <end position="246"/>
    </location>
</feature>
<evidence type="ECO:0000256" key="3">
    <source>
        <dbReference type="ARBA" id="ARBA00023027"/>
    </source>
</evidence>
<accession>A0A4R7VK84</accession>
<dbReference type="InterPro" id="IPR029154">
    <property type="entry name" value="HIBADH-like_NADP-bd"/>
</dbReference>
<dbReference type="PANTHER" id="PTHR43060:SF15">
    <property type="entry name" value="3-HYDROXYISOBUTYRATE DEHYDROGENASE-LIKE 1, MITOCHONDRIAL-RELATED"/>
    <property type="match status" value="1"/>
</dbReference>
<keyword evidence="8" id="KW-1185">Reference proteome</keyword>
<evidence type="ECO:0000259" key="6">
    <source>
        <dbReference type="Pfam" id="PF14833"/>
    </source>
</evidence>
<feature type="domain" description="6-phosphogluconate dehydrogenase NADP-binding" evidence="5">
    <location>
        <begin position="2"/>
        <end position="158"/>
    </location>
</feature>
<dbReference type="GO" id="GO:0050661">
    <property type="term" value="F:NADP binding"/>
    <property type="evidence" value="ECO:0007669"/>
    <property type="project" value="InterPro"/>
</dbReference>
<dbReference type="Pfam" id="PF03446">
    <property type="entry name" value="NAD_binding_2"/>
    <property type="match status" value="1"/>
</dbReference>
<protein>
    <submittedName>
        <fullName evidence="7">3-hydroxyisobutyrate dehydrogenase-like beta-hydroxyacid dehydrogenase</fullName>
    </submittedName>
</protein>
<dbReference type="Pfam" id="PF14833">
    <property type="entry name" value="NAD_binding_11"/>
    <property type="match status" value="1"/>
</dbReference>
<dbReference type="Gene3D" id="1.10.1040.10">
    <property type="entry name" value="N-(1-d-carboxylethyl)-l-norvaline Dehydrogenase, domain 2"/>
    <property type="match status" value="1"/>
</dbReference>
<dbReference type="GO" id="GO:0016054">
    <property type="term" value="P:organic acid catabolic process"/>
    <property type="evidence" value="ECO:0007669"/>
    <property type="project" value="UniProtKB-ARBA"/>
</dbReference>
<sequence>MRVGFVGLGSQGGPMARRIVDAGFATTLWARRAATLEPFADTAATVAGSVEELAAGSDLVCVCVVDDAGVEEVVRQVLTALPPGGVVAVHSTVHPDTCRRLAEDAALWNVSVIDAPVSGGAPAATAGRLLVMVGGEETTVARCRPVFATFGDPVVHLGAVGAGQVAKLLNNVLFTANLATAAGTFALGDALGVAPERLAEVIGHGSGNSFALGRVADAGSLDRIAAHAGALLCKDVGLIATLTPTTDNAALTAADAALALMHHPR</sequence>
<dbReference type="InterPro" id="IPR006115">
    <property type="entry name" value="6PGDH_NADP-bd"/>
</dbReference>
<dbReference type="SUPFAM" id="SSF51735">
    <property type="entry name" value="NAD(P)-binding Rossmann-fold domains"/>
    <property type="match status" value="1"/>
</dbReference>
<evidence type="ECO:0000259" key="5">
    <source>
        <dbReference type="Pfam" id="PF03446"/>
    </source>
</evidence>
<name>A0A4R7VK84_9PSEU</name>
<feature type="active site" evidence="4">
    <location>
        <position position="167"/>
    </location>
</feature>
<comment type="similarity">
    <text evidence="1">Belongs to the HIBADH-related family.</text>
</comment>
<evidence type="ECO:0000313" key="7">
    <source>
        <dbReference type="EMBL" id="TDV49862.1"/>
    </source>
</evidence>
<dbReference type="SUPFAM" id="SSF48179">
    <property type="entry name" value="6-phosphogluconate dehydrogenase C-terminal domain-like"/>
    <property type="match status" value="1"/>
</dbReference>
<gene>
    <name evidence="7" type="ORF">CLV71_107210</name>
</gene>
<evidence type="ECO:0000256" key="1">
    <source>
        <dbReference type="ARBA" id="ARBA00009080"/>
    </source>
</evidence>
<dbReference type="InterPro" id="IPR002204">
    <property type="entry name" value="3-OH-isobutyrate_DH-rel_CS"/>
</dbReference>
<dbReference type="InterPro" id="IPR013328">
    <property type="entry name" value="6PGD_dom2"/>
</dbReference>
<reference evidence="7 8" key="1">
    <citation type="submission" date="2019-03" db="EMBL/GenBank/DDBJ databases">
        <title>Genomic Encyclopedia of Archaeal and Bacterial Type Strains, Phase II (KMG-II): from individual species to whole genera.</title>
        <authorList>
            <person name="Goeker M."/>
        </authorList>
    </citation>
    <scope>NUCLEOTIDE SEQUENCE [LARGE SCALE GENOMIC DNA]</scope>
    <source>
        <strain evidence="7 8">DSM 45499</strain>
    </source>
</reference>
<keyword evidence="3" id="KW-0520">NAD</keyword>
<dbReference type="PANTHER" id="PTHR43060">
    <property type="entry name" value="3-HYDROXYISOBUTYRATE DEHYDROGENASE-LIKE 1, MITOCHONDRIAL-RELATED"/>
    <property type="match status" value="1"/>
</dbReference>
<dbReference type="EMBL" id="SOCP01000007">
    <property type="protein sequence ID" value="TDV49862.1"/>
    <property type="molecule type" value="Genomic_DNA"/>
</dbReference>
<dbReference type="Proteomes" id="UP000294927">
    <property type="component" value="Unassembled WGS sequence"/>
</dbReference>
<organism evidence="7 8">
    <name type="scientific">Actinophytocola oryzae</name>
    <dbReference type="NCBI Taxonomy" id="502181"/>
    <lineage>
        <taxon>Bacteria</taxon>
        <taxon>Bacillati</taxon>
        <taxon>Actinomycetota</taxon>
        <taxon>Actinomycetes</taxon>
        <taxon>Pseudonocardiales</taxon>
        <taxon>Pseudonocardiaceae</taxon>
    </lineage>
</organism>
<evidence type="ECO:0000313" key="8">
    <source>
        <dbReference type="Proteomes" id="UP000294927"/>
    </source>
</evidence>
<dbReference type="InterPro" id="IPR015815">
    <property type="entry name" value="HIBADH-related"/>
</dbReference>
<dbReference type="Gene3D" id="3.40.50.720">
    <property type="entry name" value="NAD(P)-binding Rossmann-like Domain"/>
    <property type="match status" value="1"/>
</dbReference>
<evidence type="ECO:0000256" key="2">
    <source>
        <dbReference type="ARBA" id="ARBA00023002"/>
    </source>
</evidence>
<dbReference type="GO" id="GO:0016491">
    <property type="term" value="F:oxidoreductase activity"/>
    <property type="evidence" value="ECO:0007669"/>
    <property type="project" value="UniProtKB-KW"/>
</dbReference>
<dbReference type="AlphaFoldDB" id="A0A4R7VK84"/>
<proteinExistence type="inferred from homology"/>
<dbReference type="RefSeq" id="WP_133904550.1">
    <property type="nucleotide sequence ID" value="NZ_SOCP01000007.1"/>
</dbReference>
<dbReference type="InterPro" id="IPR036291">
    <property type="entry name" value="NAD(P)-bd_dom_sf"/>
</dbReference>
<dbReference type="InterPro" id="IPR008927">
    <property type="entry name" value="6-PGluconate_DH-like_C_sf"/>
</dbReference>
<dbReference type="OrthoDB" id="3185659at2"/>
<keyword evidence="2" id="KW-0560">Oxidoreductase</keyword>
<dbReference type="PIRSF" id="PIRSF000103">
    <property type="entry name" value="HIBADH"/>
    <property type="match status" value="1"/>
</dbReference>